<dbReference type="AlphaFoldDB" id="A0A347VNL1"/>
<dbReference type="Pfam" id="PF13180">
    <property type="entry name" value="PDZ_2"/>
    <property type="match status" value="1"/>
</dbReference>
<reference evidence="6" key="3">
    <citation type="submission" date="2018-04" db="EMBL/GenBank/DDBJ databases">
        <authorList>
            <person name="Sheh A."/>
            <person name="Shen Z."/>
            <person name="Mannion A.J."/>
            <person name="Fox J.G."/>
        </authorList>
    </citation>
    <scope>NUCLEOTIDE SEQUENCE</scope>
    <source>
        <strain evidence="6">MIT 97-6194</strain>
    </source>
</reference>
<evidence type="ECO:0000313" key="5">
    <source>
        <dbReference type="EMBL" id="MWV69953.1"/>
    </source>
</evidence>
<evidence type="ECO:0000313" key="8">
    <source>
        <dbReference type="Proteomes" id="UP000477070"/>
    </source>
</evidence>
<dbReference type="Proteomes" id="UP000477070">
    <property type="component" value="Unassembled WGS sequence"/>
</dbReference>
<keyword evidence="7" id="KW-1185">Reference proteome</keyword>
<evidence type="ECO:0000256" key="1">
    <source>
        <dbReference type="SAM" id="MobiDB-lite"/>
    </source>
</evidence>
<feature type="signal peptide" evidence="2">
    <location>
        <begin position="1"/>
        <end position="33"/>
    </location>
</feature>
<feature type="region of interest" description="Disordered" evidence="1">
    <location>
        <begin position="414"/>
        <end position="446"/>
    </location>
</feature>
<evidence type="ECO:0000256" key="2">
    <source>
        <dbReference type="SAM" id="SignalP"/>
    </source>
</evidence>
<feature type="domain" description="DUF7488" evidence="4">
    <location>
        <begin position="100"/>
        <end position="246"/>
    </location>
</feature>
<keyword evidence="2" id="KW-0732">Signal</keyword>
<accession>A0A347VNL1</accession>
<dbReference type="EMBL" id="QBIU01000001">
    <property type="protein sequence ID" value="MWV69953.1"/>
    <property type="molecule type" value="Genomic_DNA"/>
</dbReference>
<dbReference type="InterPro" id="IPR055911">
    <property type="entry name" value="DUF7488"/>
</dbReference>
<organism evidence="6 7">
    <name type="scientific">Helicobacter saguini</name>
    <dbReference type="NCBI Taxonomy" id="1548018"/>
    <lineage>
        <taxon>Bacteria</taxon>
        <taxon>Pseudomonadati</taxon>
        <taxon>Campylobacterota</taxon>
        <taxon>Epsilonproteobacteria</taxon>
        <taxon>Campylobacterales</taxon>
        <taxon>Helicobacteraceae</taxon>
        <taxon>Helicobacter</taxon>
    </lineage>
</organism>
<gene>
    <name evidence="5" type="ORF">DCO61_08055</name>
    <name evidence="6" type="ORF">LS64_010290</name>
</gene>
<dbReference type="InterPro" id="IPR001478">
    <property type="entry name" value="PDZ"/>
</dbReference>
<dbReference type="Pfam" id="PF24314">
    <property type="entry name" value="DUF7488"/>
    <property type="match status" value="1"/>
</dbReference>
<sequence>MEFDMLEFNFIKVMKYRILSVILPLIFATFANAADDLNNANDLESEFNKLNSTKIPSTIQAPEENVVNSKNVEVREKDGMLQSSEQEVIDLYGNTQVQEKVDFSHCATFYKQASVNLGNNLYAIRLKNGAVVGYNPTRPVVKGLAKYDPFVGLFEIRESIGSKYAYEMADIDDYALSQELASTGIKGAKVGRFEEHQKGFLIPAKFSVPTQKNGVISNICYRIYGLSVGGNGFIEKRYIDRFLSQDKPYYGDIGVRFQEVDTENATFVVQFADPFFPNNPFKRGDVLISINDSAPKDWGDLEWKIANLEQGEEADIKIRRGEVLKNMVVKVGRRYGGMLLPDSFLERFNFDISSDFVVQKSPSQGAFSKLRKGDKILFINNIDLRQLRVANTAQKNELLRELFTRLQNNQVDYREAQKSHKNAKKKYGSKDILEQFQSKDSTQNRQNSFYRKMSENMDEFINAESNKRGQMPSLTPDTSGQNDLHSFSGDGILRDSGTQSMRTIYDMYDAGSEVVKPKKDKIKNYDELEEYGGNINFLIDRQGFQFRVPLE</sequence>
<comment type="caution">
    <text evidence="6">The sequence shown here is derived from an EMBL/GenBank/DDBJ whole genome shotgun (WGS) entry which is preliminary data.</text>
</comment>
<dbReference type="Proteomes" id="UP000029714">
    <property type="component" value="Unassembled WGS sequence"/>
</dbReference>
<feature type="domain" description="PDZ" evidence="3">
    <location>
        <begin position="251"/>
        <end position="331"/>
    </location>
</feature>
<name>A0A347VNL1_9HELI</name>
<evidence type="ECO:0000259" key="4">
    <source>
        <dbReference type="Pfam" id="PF24314"/>
    </source>
</evidence>
<reference evidence="6 7" key="2">
    <citation type="journal article" date="2016" name="Infect. Immun.">
        <title>Helicobacter saguini, a Novel Helicobacter Isolated from Cotton-Top Tamarins with Ulcerative Colitis, Has Proinflammatory Properties and Induces Typhlocolitis and Dysplasia in Gnotobiotic IL-10-/- Mice.</title>
        <authorList>
            <person name="Shen Z."/>
            <person name="Mannion A."/>
            <person name="Whary M.T."/>
            <person name="Muthupalani S."/>
            <person name="Sheh A."/>
            <person name="Feng Y."/>
            <person name="Gong G."/>
            <person name="Vandamme P."/>
            <person name="Holcombe H.R."/>
            <person name="Paster B.J."/>
            <person name="Fox J.G."/>
        </authorList>
    </citation>
    <scope>NUCLEOTIDE SEQUENCE [LARGE SCALE GENOMIC DNA]</scope>
    <source>
        <strain evidence="6 7">MIT 97-6194</strain>
    </source>
</reference>
<reference evidence="6 7" key="1">
    <citation type="journal article" date="2014" name="Genome Announc.">
        <title>Draft genome sequences of eight enterohepatic helicobacter species isolated from both laboratory and wild rodents.</title>
        <authorList>
            <person name="Sheh A."/>
            <person name="Shen Z."/>
            <person name="Fox J.G."/>
        </authorList>
    </citation>
    <scope>NUCLEOTIDE SEQUENCE [LARGE SCALE GENOMIC DNA]</scope>
    <source>
        <strain evidence="6 7">MIT 97-6194</strain>
    </source>
</reference>
<feature type="compositionally biased region" description="Polar residues" evidence="1">
    <location>
        <begin position="435"/>
        <end position="446"/>
    </location>
</feature>
<dbReference type="EMBL" id="JRMP02000020">
    <property type="protein sequence ID" value="TLD92373.1"/>
    <property type="molecule type" value="Genomic_DNA"/>
</dbReference>
<dbReference type="InterPro" id="IPR036034">
    <property type="entry name" value="PDZ_sf"/>
</dbReference>
<dbReference type="OrthoDB" id="5338305at2"/>
<feature type="chain" id="PRO_5033345659" evidence="2">
    <location>
        <begin position="34"/>
        <end position="551"/>
    </location>
</feature>
<evidence type="ECO:0000259" key="3">
    <source>
        <dbReference type="Pfam" id="PF13180"/>
    </source>
</evidence>
<protein>
    <submittedName>
        <fullName evidence="6">PDZ domain-containing protein</fullName>
    </submittedName>
</protein>
<proteinExistence type="predicted"/>
<evidence type="ECO:0000313" key="6">
    <source>
        <dbReference type="EMBL" id="TLD92373.1"/>
    </source>
</evidence>
<evidence type="ECO:0000313" key="7">
    <source>
        <dbReference type="Proteomes" id="UP000029714"/>
    </source>
</evidence>
<reference evidence="5 8" key="4">
    <citation type="submission" date="2019-12" db="EMBL/GenBank/DDBJ databases">
        <title>Multi-Generational Helicobacter saguini Isolates.</title>
        <authorList>
            <person name="Mannion A."/>
            <person name="Shen Z."/>
            <person name="Fox J.G."/>
        </authorList>
    </citation>
    <scope>NUCLEOTIDE SEQUENCE [LARGE SCALE GENOMIC DNA]</scope>
    <source>
        <strain evidence="5">16-048</strain>
        <strain evidence="8">16-048 (F4)</strain>
    </source>
</reference>
<dbReference type="Gene3D" id="2.30.42.10">
    <property type="match status" value="1"/>
</dbReference>
<dbReference type="SUPFAM" id="SSF50156">
    <property type="entry name" value="PDZ domain-like"/>
    <property type="match status" value="1"/>
</dbReference>